<dbReference type="OrthoDB" id="75754at2759"/>
<dbReference type="GO" id="GO:0042393">
    <property type="term" value="F:histone binding"/>
    <property type="evidence" value="ECO:0007669"/>
    <property type="project" value="TreeGrafter"/>
</dbReference>
<dbReference type="InterPro" id="IPR011993">
    <property type="entry name" value="PH-like_dom_sf"/>
</dbReference>
<dbReference type="Gene3D" id="2.30.29.120">
    <property type="match status" value="1"/>
</dbReference>
<comment type="subunit">
    <text evidence="3">Interacts with histones H3 and H4.</text>
</comment>
<proteinExistence type="inferred from homology"/>
<dbReference type="RefSeq" id="XP_024324804.1">
    <property type="nucleotide sequence ID" value="XM_024467519.1"/>
</dbReference>
<dbReference type="Pfam" id="PF08512">
    <property type="entry name" value="Rttp106-like_middle"/>
    <property type="match status" value="1"/>
</dbReference>
<feature type="compositionally biased region" description="Basic and acidic residues" evidence="4">
    <location>
        <begin position="376"/>
        <end position="395"/>
    </location>
</feature>
<feature type="domain" description="Histone chaperone RTT106/FACT complex subunit SPT16-like middle" evidence="5">
    <location>
        <begin position="259"/>
        <end position="360"/>
    </location>
</feature>
<dbReference type="GeneID" id="36286954"/>
<feature type="compositionally biased region" description="Acidic residues" evidence="4">
    <location>
        <begin position="396"/>
        <end position="422"/>
    </location>
</feature>
<dbReference type="VEuPathDB" id="FungiDB:GMDG_03331"/>
<organism evidence="6">
    <name type="scientific">Pseudogymnoascus destructans</name>
    <dbReference type="NCBI Taxonomy" id="655981"/>
    <lineage>
        <taxon>Eukaryota</taxon>
        <taxon>Fungi</taxon>
        <taxon>Dikarya</taxon>
        <taxon>Ascomycota</taxon>
        <taxon>Pezizomycotina</taxon>
        <taxon>Leotiomycetes</taxon>
        <taxon>Thelebolales</taxon>
        <taxon>Thelebolaceae</taxon>
        <taxon>Pseudogymnoascus</taxon>
    </lineage>
</organism>
<comment type="similarity">
    <text evidence="1">Belongs to the RTT106 family.</text>
</comment>
<evidence type="ECO:0000256" key="3">
    <source>
        <dbReference type="ARBA" id="ARBA00038654"/>
    </source>
</evidence>
<evidence type="ECO:0000256" key="4">
    <source>
        <dbReference type="SAM" id="MobiDB-lite"/>
    </source>
</evidence>
<dbReference type="EMBL" id="KV441393">
    <property type="protein sequence ID" value="OAF59521.1"/>
    <property type="molecule type" value="Genomic_DNA"/>
</dbReference>
<name>A0A177AE26_9PEZI</name>
<feature type="compositionally biased region" description="Acidic residues" evidence="4">
    <location>
        <begin position="443"/>
        <end position="458"/>
    </location>
</feature>
<evidence type="ECO:0000256" key="1">
    <source>
        <dbReference type="ARBA" id="ARBA00006159"/>
    </source>
</evidence>
<dbReference type="SUPFAM" id="SSF50729">
    <property type="entry name" value="PH domain-like"/>
    <property type="match status" value="1"/>
</dbReference>
<gene>
    <name evidence="6" type="ORF">VC83_03881</name>
</gene>
<feature type="region of interest" description="Disordered" evidence="4">
    <location>
        <begin position="376"/>
        <end position="458"/>
    </location>
</feature>
<dbReference type="Gene3D" id="2.30.29.30">
    <property type="entry name" value="Pleckstrin-homology domain (PH domain)/Phosphotyrosine-binding domain (PTB)"/>
    <property type="match status" value="1"/>
</dbReference>
<protein>
    <recommendedName>
        <fullName evidence="5">Histone chaperone RTT106/FACT complex subunit SPT16-like middle domain-containing protein</fullName>
    </recommendedName>
</protein>
<dbReference type="GO" id="GO:0031491">
    <property type="term" value="F:nucleosome binding"/>
    <property type="evidence" value="ECO:0007669"/>
    <property type="project" value="TreeGrafter"/>
</dbReference>
<dbReference type="SMART" id="SM01287">
    <property type="entry name" value="Rtt106"/>
    <property type="match status" value="1"/>
</dbReference>
<evidence type="ECO:0000256" key="2">
    <source>
        <dbReference type="ARBA" id="ARBA00037550"/>
    </source>
</evidence>
<accession>A0A177AE26</accession>
<dbReference type="InterPro" id="IPR050454">
    <property type="entry name" value="RTT106/SSRP1_HistChap/FACT"/>
</dbReference>
<evidence type="ECO:0000259" key="5">
    <source>
        <dbReference type="SMART" id="SM01287"/>
    </source>
</evidence>
<feature type="region of interest" description="Disordered" evidence="4">
    <location>
        <begin position="54"/>
        <end position="77"/>
    </location>
</feature>
<reference evidence="6" key="1">
    <citation type="submission" date="2016-03" db="EMBL/GenBank/DDBJ databases">
        <title>Updated assembly of Pseudogymnoascus destructans, the fungus causing white-nose syndrome of bats.</title>
        <authorList>
            <person name="Palmer J.M."/>
            <person name="Drees K.P."/>
            <person name="Foster J.T."/>
            <person name="Lindner D.L."/>
        </authorList>
    </citation>
    <scope>NUCLEOTIDE SEQUENCE [LARGE SCALE GENOMIC DNA]</scope>
    <source>
        <strain evidence="6">20631-21</strain>
    </source>
</reference>
<dbReference type="eggNOG" id="ENOG502R9PE">
    <property type="taxonomic scope" value="Eukaryota"/>
</dbReference>
<sequence>MSRALDQSNLEQAFKDRPDIVGAIQAAATAPAWAELFNEISSYIVNLRLGLEPSASDPASKKRKLEEGLPIQPKKEATDTQPLAKIANGFDHANDEALLQVKEISMVVPLRKKFTIEFTKNHIQARDPKTDELVPGTTYPWKDISHAFCLTVPEKAQKQYNYILFLKDAHIVTPRHAQYGPNPPDPLVLTIPSTALKSGSISGKSLSAASAVSDQHKTLFDFFINQQLKANGRNISIVEANWKVFSSAGKEAYKPNNPAVHVKAFRGSKDGYLYFLPGGILWGFKKPLIFLPKEQIVAVSYVNVLQRTFNLVIEVDVRYKKSDGTYEEENEEFEFGMLDQEDFAGIDAYVKRHGLQDASMADQRKAKRLGINTVKGEDGSKIDVGDAGELQKAELEMGEEVPDEEDEGTEGEDYDPGTEGESEGSGSSSEEDSDEAGGGGGGGDEDEEDDDDEADEEL</sequence>
<dbReference type="AlphaFoldDB" id="A0A177AE26"/>
<dbReference type="Proteomes" id="UP000077154">
    <property type="component" value="Unassembled WGS sequence"/>
</dbReference>
<dbReference type="InterPro" id="IPR013719">
    <property type="entry name" value="RTT106/SPT16-like_middle_dom"/>
</dbReference>
<dbReference type="PANTHER" id="PTHR45849">
    <property type="entry name" value="FACT COMPLEX SUBUNIT SSRP1"/>
    <property type="match status" value="1"/>
</dbReference>
<comment type="function">
    <text evidence="2">Histones H3 and H4 chaperone involved in the nucleosome formation and heterochromatin silencing. Required for the deposition of H3K56ac-carrying H3-H4 complex onto newly-replicated DNA. Plays a role in the transcriptional regulation of the cell-cycle dependent histone genes by creating a repressive structure at the core histone gene promoter.</text>
</comment>
<evidence type="ECO:0000313" key="6">
    <source>
        <dbReference type="EMBL" id="OAF59521.1"/>
    </source>
</evidence>
<dbReference type="PANTHER" id="PTHR45849:SF3">
    <property type="entry name" value="HISTONE CHAPERONE RTT106"/>
    <property type="match status" value="1"/>
</dbReference>